<dbReference type="PANTHER" id="PTHR34989">
    <property type="entry name" value="PROTEIN HDED"/>
    <property type="match status" value="1"/>
</dbReference>
<evidence type="ECO:0000256" key="1">
    <source>
        <dbReference type="SAM" id="Phobius"/>
    </source>
</evidence>
<proteinExistence type="predicted"/>
<dbReference type="RefSeq" id="WP_307487383.1">
    <property type="nucleotide sequence ID" value="NZ_JAUSUF010000011.1"/>
</dbReference>
<evidence type="ECO:0000313" key="2">
    <source>
        <dbReference type="EMBL" id="MDQ0150658.1"/>
    </source>
</evidence>
<keyword evidence="3" id="KW-1185">Reference proteome</keyword>
<feature type="transmembrane region" description="Helical" evidence="1">
    <location>
        <begin position="113"/>
        <end position="134"/>
    </location>
</feature>
<protein>
    <submittedName>
        <fullName evidence="2">Uncharacterized membrane protein HdeD (DUF308 family)</fullName>
    </submittedName>
</protein>
<feature type="transmembrane region" description="Helical" evidence="1">
    <location>
        <begin position="58"/>
        <end position="78"/>
    </location>
</feature>
<keyword evidence="1" id="KW-0812">Transmembrane</keyword>
<dbReference type="Proteomes" id="UP001228504">
    <property type="component" value="Unassembled WGS sequence"/>
</dbReference>
<dbReference type="InterPro" id="IPR052712">
    <property type="entry name" value="Acid_resist_chaperone_HdeD"/>
</dbReference>
<dbReference type="EMBL" id="JAUSUF010000011">
    <property type="protein sequence ID" value="MDQ0150658.1"/>
    <property type="molecule type" value="Genomic_DNA"/>
</dbReference>
<organism evidence="2 3">
    <name type="scientific">Eubacterium multiforme</name>
    <dbReference type="NCBI Taxonomy" id="83339"/>
    <lineage>
        <taxon>Bacteria</taxon>
        <taxon>Bacillati</taxon>
        <taxon>Bacillota</taxon>
        <taxon>Clostridia</taxon>
        <taxon>Eubacteriales</taxon>
        <taxon>Eubacteriaceae</taxon>
        <taxon>Eubacterium</taxon>
    </lineage>
</organism>
<reference evidence="2 3" key="1">
    <citation type="submission" date="2023-07" db="EMBL/GenBank/DDBJ databases">
        <title>Genomic Encyclopedia of Type Strains, Phase IV (KMG-IV): sequencing the most valuable type-strain genomes for metagenomic binning, comparative biology and taxonomic classification.</title>
        <authorList>
            <person name="Goeker M."/>
        </authorList>
    </citation>
    <scope>NUCLEOTIDE SEQUENCE [LARGE SCALE GENOMIC DNA]</scope>
    <source>
        <strain evidence="2 3">DSM 20694</strain>
    </source>
</reference>
<feature type="transmembrane region" description="Helical" evidence="1">
    <location>
        <begin position="84"/>
        <end position="101"/>
    </location>
</feature>
<comment type="caution">
    <text evidence="2">The sequence shown here is derived from an EMBL/GenBank/DDBJ whole genome shotgun (WGS) entry which is preliminary data.</text>
</comment>
<evidence type="ECO:0000313" key="3">
    <source>
        <dbReference type="Proteomes" id="UP001228504"/>
    </source>
</evidence>
<dbReference type="InterPro" id="IPR005325">
    <property type="entry name" value="DUF308_memb"/>
</dbReference>
<gene>
    <name evidence="2" type="ORF">J2S18_002607</name>
</gene>
<keyword evidence="1" id="KW-0472">Membrane</keyword>
<sequence length="161" mass="18134">MKKWPFVLQAILLAILGVIFLRYPLETLINFMFILGIFVVVAGIMSIVKAFKSDTKGFFIFNGVIDILFGLTLCFSPLYSSEFFVIFFGVWEIIKGISLLCEKFQLKTAGFNFKTIYTIILIVLGVLVIIYPIIALAVAPIVIGIDLLLFAVYEIILCFEI</sequence>
<accession>A0ABT9UWH2</accession>
<feature type="transmembrane region" description="Helical" evidence="1">
    <location>
        <begin position="7"/>
        <end position="25"/>
    </location>
</feature>
<dbReference type="Pfam" id="PF03729">
    <property type="entry name" value="DUF308"/>
    <property type="match status" value="2"/>
</dbReference>
<feature type="transmembrane region" description="Helical" evidence="1">
    <location>
        <begin position="31"/>
        <end position="51"/>
    </location>
</feature>
<name>A0ABT9UWH2_9FIRM</name>
<keyword evidence="1" id="KW-1133">Transmembrane helix</keyword>
<dbReference type="PANTHER" id="PTHR34989:SF1">
    <property type="entry name" value="PROTEIN HDED"/>
    <property type="match status" value="1"/>
</dbReference>